<dbReference type="EMBL" id="SLUO01000004">
    <property type="protein sequence ID" value="TCL59395.1"/>
    <property type="molecule type" value="Genomic_DNA"/>
</dbReference>
<dbReference type="InterPro" id="IPR050194">
    <property type="entry name" value="Glycosyltransferase_grp1"/>
</dbReference>
<evidence type="ECO:0000259" key="1">
    <source>
        <dbReference type="Pfam" id="PF00534"/>
    </source>
</evidence>
<dbReference type="Proteomes" id="UP000295718">
    <property type="component" value="Unassembled WGS sequence"/>
</dbReference>
<dbReference type="STRING" id="1469948.GCA_000732725_03730"/>
<keyword evidence="2" id="KW-0808">Transferase</keyword>
<feature type="domain" description="Glycosyl transferase family 1" evidence="1">
    <location>
        <begin position="208"/>
        <end position="367"/>
    </location>
</feature>
<dbReference type="PANTHER" id="PTHR45947">
    <property type="entry name" value="SULFOQUINOVOSYL TRANSFERASE SQD2"/>
    <property type="match status" value="1"/>
</dbReference>
<reference evidence="2 3" key="1">
    <citation type="submission" date="2019-03" db="EMBL/GenBank/DDBJ databases">
        <title>Genomic Encyclopedia of Type Strains, Phase IV (KMG-IV): sequencing the most valuable type-strain genomes for metagenomic binning, comparative biology and taxonomic classification.</title>
        <authorList>
            <person name="Goeker M."/>
        </authorList>
    </citation>
    <scope>NUCLEOTIDE SEQUENCE [LARGE SCALE GENOMIC DNA]</scope>
    <source>
        <strain evidence="2 3">DSM 100556</strain>
    </source>
</reference>
<accession>A0A4R1R211</accession>
<dbReference type="Gene3D" id="3.40.50.2000">
    <property type="entry name" value="Glycogen Phosphorylase B"/>
    <property type="match status" value="2"/>
</dbReference>
<name>A0A4R1R211_9FIRM</name>
<proteinExistence type="predicted"/>
<gene>
    <name evidence="2" type="ORF">EDD76_104132</name>
</gene>
<dbReference type="GO" id="GO:0016757">
    <property type="term" value="F:glycosyltransferase activity"/>
    <property type="evidence" value="ECO:0007669"/>
    <property type="project" value="InterPro"/>
</dbReference>
<comment type="caution">
    <text evidence="2">The sequence shown here is derived from an EMBL/GenBank/DDBJ whole genome shotgun (WGS) entry which is preliminary data.</text>
</comment>
<dbReference type="SUPFAM" id="SSF53756">
    <property type="entry name" value="UDP-Glycosyltransferase/glycogen phosphorylase"/>
    <property type="match status" value="1"/>
</dbReference>
<dbReference type="OrthoDB" id="9816424at2"/>
<protein>
    <submittedName>
        <fullName evidence="2">Glycosyltransferase involved in cell wall biosynthesis</fullName>
    </submittedName>
</protein>
<dbReference type="Pfam" id="PF00534">
    <property type="entry name" value="Glycos_transf_1"/>
    <property type="match status" value="1"/>
</dbReference>
<dbReference type="CDD" id="cd03801">
    <property type="entry name" value="GT4_PimA-like"/>
    <property type="match status" value="1"/>
</dbReference>
<evidence type="ECO:0000313" key="3">
    <source>
        <dbReference type="Proteomes" id="UP000295718"/>
    </source>
</evidence>
<dbReference type="AlphaFoldDB" id="A0A4R1R211"/>
<keyword evidence="3" id="KW-1185">Reference proteome</keyword>
<organism evidence="2 3">
    <name type="scientific">Kineothrix alysoides</name>
    <dbReference type="NCBI Taxonomy" id="1469948"/>
    <lineage>
        <taxon>Bacteria</taxon>
        <taxon>Bacillati</taxon>
        <taxon>Bacillota</taxon>
        <taxon>Clostridia</taxon>
        <taxon>Lachnospirales</taxon>
        <taxon>Lachnospiraceae</taxon>
        <taxon>Kineothrix</taxon>
    </lineage>
</organism>
<dbReference type="PANTHER" id="PTHR45947:SF3">
    <property type="entry name" value="SULFOQUINOVOSYL TRANSFERASE SQD2"/>
    <property type="match status" value="1"/>
</dbReference>
<dbReference type="InterPro" id="IPR001296">
    <property type="entry name" value="Glyco_trans_1"/>
</dbReference>
<evidence type="ECO:0000313" key="2">
    <source>
        <dbReference type="EMBL" id="TCL59395.1"/>
    </source>
</evidence>
<sequence>MKITHICLAGGYTEGLNYQENIIIKYQALDGHQVSLLTTDHCYTEGVWGLCRTESDYINPYGVRIIRLPFAFGLPYQVNRQIGIFKGFAEVLEELKPDTIFVHNMQFQDIRRVAAYKKKHREVVVYADNHSDFSNSARNWFSRNTLYRFWWKPCAKALEPYAELFFGVMPSRVDFLQNIYKIAPEKTDMLVMGADDESVIRAGCPEVRRRIREQYGIESEDFLIMTGGKIDAFKTQTLLLMQAVKELQVQKKGIKLLIFGSVAEELKEQLMGLCDGEGIRYIGWAKGEESYEYFASADLVVFPGRHSVYWEQVAAQGIPMLCKYWEGTTHVDIGGNVEFLMEDSVKEIKKKLTELLDYPEKYKEMKKVACSDKRHTFSYKMIARRSVGIME</sequence>
<dbReference type="RefSeq" id="WP_031392347.1">
    <property type="nucleotide sequence ID" value="NZ_JPNB01000002.1"/>
</dbReference>